<name>A0A075A3V7_OPIVI</name>
<evidence type="ECO:0000256" key="1">
    <source>
        <dbReference type="SAM" id="Phobius"/>
    </source>
</evidence>
<proteinExistence type="predicted"/>
<dbReference type="Proteomes" id="UP000054324">
    <property type="component" value="Unassembled WGS sequence"/>
</dbReference>
<organism evidence="3 4">
    <name type="scientific">Opisthorchis viverrini</name>
    <name type="common">Southeast Asian liver fluke</name>
    <dbReference type="NCBI Taxonomy" id="6198"/>
    <lineage>
        <taxon>Eukaryota</taxon>
        <taxon>Metazoa</taxon>
        <taxon>Spiralia</taxon>
        <taxon>Lophotrochozoa</taxon>
        <taxon>Platyhelminthes</taxon>
        <taxon>Trematoda</taxon>
        <taxon>Digenea</taxon>
        <taxon>Opisthorchiida</taxon>
        <taxon>Opisthorchiata</taxon>
        <taxon>Opisthorchiidae</taxon>
        <taxon>Opisthorchis</taxon>
    </lineage>
</organism>
<dbReference type="RefSeq" id="XP_009174179.1">
    <property type="nucleotide sequence ID" value="XM_009175915.1"/>
</dbReference>
<keyword evidence="1" id="KW-1133">Transmembrane helix</keyword>
<dbReference type="OrthoDB" id="9973749at2759"/>
<evidence type="ECO:0000313" key="3">
    <source>
        <dbReference type="EMBL" id="KER22074.1"/>
    </source>
</evidence>
<feature type="signal peptide" evidence="2">
    <location>
        <begin position="1"/>
        <end position="31"/>
    </location>
</feature>
<gene>
    <name evidence="3" type="ORF">T265_14947</name>
</gene>
<keyword evidence="1" id="KW-0812">Transmembrane</keyword>
<keyword evidence="1" id="KW-0472">Membrane</keyword>
<dbReference type="EMBL" id="KL596921">
    <property type="protein sequence ID" value="KER22074.1"/>
    <property type="molecule type" value="Genomic_DNA"/>
</dbReference>
<dbReference type="Gene3D" id="3.40.50.1460">
    <property type="match status" value="1"/>
</dbReference>
<evidence type="ECO:0000256" key="2">
    <source>
        <dbReference type="SAM" id="SignalP"/>
    </source>
</evidence>
<dbReference type="KEGG" id="ovi:T265_14947"/>
<feature type="chain" id="PRO_5001705612" evidence="2">
    <location>
        <begin position="32"/>
        <end position="120"/>
    </location>
</feature>
<accession>A0A075A3V7</accession>
<feature type="transmembrane region" description="Helical" evidence="1">
    <location>
        <begin position="91"/>
        <end position="113"/>
    </location>
</feature>
<keyword evidence="4" id="KW-1185">Reference proteome</keyword>
<dbReference type="CTD" id="20329113"/>
<evidence type="ECO:0000313" key="4">
    <source>
        <dbReference type="Proteomes" id="UP000054324"/>
    </source>
</evidence>
<dbReference type="GeneID" id="20329113"/>
<dbReference type="AlphaFoldDB" id="A0A075A3V7"/>
<reference evidence="3 4" key="1">
    <citation type="submission" date="2013-11" db="EMBL/GenBank/DDBJ databases">
        <title>Opisthorchis viverrini - life in the bile duct.</title>
        <authorList>
            <person name="Young N.D."/>
            <person name="Nagarajan N."/>
            <person name="Lin S.J."/>
            <person name="Korhonen P.K."/>
            <person name="Jex A.R."/>
            <person name="Hall R.S."/>
            <person name="Safavi-Hemami H."/>
            <person name="Kaewkong W."/>
            <person name="Bertrand D."/>
            <person name="Gao S."/>
            <person name="Seet Q."/>
            <person name="Wongkham S."/>
            <person name="Teh B.T."/>
            <person name="Wongkham C."/>
            <person name="Intapan P.M."/>
            <person name="Maleewong W."/>
            <person name="Yang X."/>
            <person name="Hu M."/>
            <person name="Wang Z."/>
            <person name="Hofmann A."/>
            <person name="Sternberg P.W."/>
            <person name="Tan P."/>
            <person name="Wang J."/>
            <person name="Gasser R.B."/>
        </authorList>
    </citation>
    <scope>NUCLEOTIDE SEQUENCE [LARGE SCALE GENOMIC DNA]</scope>
</reference>
<sequence>MKLQVSLNMMPACSLLIAFLFCIDHVARLEAIGVHNWSTIFNNNPSKNWVFLVAGSNTWVNYRHQDSFSKPEAHWLSDDPSFPGLFVMDEIIGPFLHHLVDMCPLILTTYFLMQAKYREP</sequence>
<protein>
    <submittedName>
        <fullName evidence="3">Uncharacterized protein</fullName>
    </submittedName>
</protein>
<keyword evidence="2" id="KW-0732">Signal</keyword>